<keyword evidence="1" id="KW-0677">Repeat</keyword>
<comment type="caution">
    <text evidence="2">The sequence shown here is derived from an EMBL/GenBank/DDBJ whole genome shotgun (WGS) entry which is preliminary data.</text>
</comment>
<dbReference type="PANTHER" id="PTHR32448">
    <property type="entry name" value="OS08G0158400 PROTEIN"/>
    <property type="match status" value="1"/>
</dbReference>
<dbReference type="InterPro" id="IPR036318">
    <property type="entry name" value="FAD-bd_PCMH-like_sf"/>
</dbReference>
<sequence length="346" mass="38382">MPEGGESSSNHDIVELMKSCTTHDPTPILKLDPSSWATLQGRWKYAIAFKSLSPNIRELTICEGVKREWAKLVATIPPIAYERDTEIFTANFANQRDFQTVLAAPPANVFGYSILQQPYDPMLHQTELQFLRYLCWVQVSGLPCCLHDPETLVCIGNKLGEVIPNVFTYNVLIHCLRKVGSLKSALDLLRTVEFDTRMEIDSFTLNVLIKGFCRVGLLGNAELMMDQFALVGIDRDIVKVNCVKKLFGLFVLIDLMNLNRVLVDVELKTAWVEAGATLGSCGHIGGGDWGLKSRKYGLASDNVVNAILVDSNGRLLDRQMMGEDVFWAIRGGGPGSLERFTAGKLV</sequence>
<dbReference type="InterPro" id="IPR002885">
    <property type="entry name" value="PPR_rpt"/>
</dbReference>
<gene>
    <name evidence="2" type="ORF">GIB67_002794</name>
</gene>
<dbReference type="Pfam" id="PF13041">
    <property type="entry name" value="PPR_2"/>
    <property type="match status" value="1"/>
</dbReference>
<dbReference type="InterPro" id="IPR011990">
    <property type="entry name" value="TPR-like_helical_dom_sf"/>
</dbReference>
<dbReference type="Gene3D" id="1.25.40.10">
    <property type="entry name" value="Tetratricopeptide repeat domain"/>
    <property type="match status" value="1"/>
</dbReference>
<dbReference type="Proteomes" id="UP000541444">
    <property type="component" value="Unassembled WGS sequence"/>
</dbReference>
<evidence type="ECO:0000313" key="3">
    <source>
        <dbReference type="Proteomes" id="UP000541444"/>
    </source>
</evidence>
<dbReference type="OrthoDB" id="185373at2759"/>
<protein>
    <submittedName>
        <fullName evidence="2">Uncharacterized protein</fullName>
    </submittedName>
</protein>
<organism evidence="2 3">
    <name type="scientific">Kingdonia uniflora</name>
    <dbReference type="NCBI Taxonomy" id="39325"/>
    <lineage>
        <taxon>Eukaryota</taxon>
        <taxon>Viridiplantae</taxon>
        <taxon>Streptophyta</taxon>
        <taxon>Embryophyta</taxon>
        <taxon>Tracheophyta</taxon>
        <taxon>Spermatophyta</taxon>
        <taxon>Magnoliopsida</taxon>
        <taxon>Ranunculales</taxon>
        <taxon>Circaeasteraceae</taxon>
        <taxon>Kingdonia</taxon>
    </lineage>
</organism>
<dbReference type="NCBIfam" id="TIGR00756">
    <property type="entry name" value="PPR"/>
    <property type="match status" value="1"/>
</dbReference>
<dbReference type="GO" id="GO:0050660">
    <property type="term" value="F:flavin adenine dinucleotide binding"/>
    <property type="evidence" value="ECO:0007669"/>
    <property type="project" value="InterPro"/>
</dbReference>
<proteinExistence type="predicted"/>
<evidence type="ECO:0000256" key="1">
    <source>
        <dbReference type="ARBA" id="ARBA00022737"/>
    </source>
</evidence>
<dbReference type="InterPro" id="IPR016169">
    <property type="entry name" value="FAD-bd_PCMH_sub2"/>
</dbReference>
<accession>A0A7J7P5E8</accession>
<dbReference type="EMBL" id="JACGCM010000254">
    <property type="protein sequence ID" value="KAF6174553.1"/>
    <property type="molecule type" value="Genomic_DNA"/>
</dbReference>
<dbReference type="Gene3D" id="3.30.465.10">
    <property type="match status" value="1"/>
</dbReference>
<evidence type="ECO:0000313" key="2">
    <source>
        <dbReference type="EMBL" id="KAF6174553.1"/>
    </source>
</evidence>
<dbReference type="SUPFAM" id="SSF56176">
    <property type="entry name" value="FAD-binding/transporter-associated domain-like"/>
    <property type="match status" value="1"/>
</dbReference>
<keyword evidence="3" id="KW-1185">Reference proteome</keyword>
<name>A0A7J7P5E8_9MAGN</name>
<dbReference type="AlphaFoldDB" id="A0A7J7P5E8"/>
<reference evidence="2 3" key="1">
    <citation type="journal article" date="2020" name="IScience">
        <title>Genome Sequencing of the Endangered Kingdonia uniflora (Circaeasteraceae, Ranunculales) Reveals Potential Mechanisms of Evolutionary Specialization.</title>
        <authorList>
            <person name="Sun Y."/>
            <person name="Deng T."/>
            <person name="Zhang A."/>
            <person name="Moore M.J."/>
            <person name="Landis J.B."/>
            <person name="Lin N."/>
            <person name="Zhang H."/>
            <person name="Zhang X."/>
            <person name="Huang J."/>
            <person name="Zhang X."/>
            <person name="Sun H."/>
            <person name="Wang H."/>
        </authorList>
    </citation>
    <scope>NUCLEOTIDE SEQUENCE [LARGE SCALE GENOMIC DNA]</scope>
    <source>
        <strain evidence="2">TB1705</strain>
        <tissue evidence="2">Leaf</tissue>
    </source>
</reference>